<keyword evidence="2" id="KW-1133">Transmembrane helix</keyword>
<feature type="compositionally biased region" description="Polar residues" evidence="1">
    <location>
        <begin position="348"/>
        <end position="359"/>
    </location>
</feature>
<feature type="compositionally biased region" description="Polar residues" evidence="1">
    <location>
        <begin position="125"/>
        <end position="142"/>
    </location>
</feature>
<feature type="region of interest" description="Disordered" evidence="1">
    <location>
        <begin position="80"/>
        <end position="204"/>
    </location>
</feature>
<feature type="compositionally biased region" description="Low complexity" evidence="1">
    <location>
        <begin position="103"/>
        <end position="124"/>
    </location>
</feature>
<proteinExistence type="predicted"/>
<feature type="compositionally biased region" description="Low complexity" evidence="1">
    <location>
        <begin position="169"/>
        <end position="199"/>
    </location>
</feature>
<name>A0AAW0CMH8_9AGAR</name>
<feature type="transmembrane region" description="Helical" evidence="2">
    <location>
        <begin position="369"/>
        <end position="391"/>
    </location>
</feature>
<evidence type="ECO:0000313" key="3">
    <source>
        <dbReference type="EMBL" id="KAK7039632.1"/>
    </source>
</evidence>
<dbReference type="Proteomes" id="UP001362999">
    <property type="component" value="Unassembled WGS sequence"/>
</dbReference>
<keyword evidence="4" id="KW-1185">Reference proteome</keyword>
<gene>
    <name evidence="3" type="ORF">R3P38DRAFT_3181395</name>
</gene>
<evidence type="ECO:0000256" key="1">
    <source>
        <dbReference type="SAM" id="MobiDB-lite"/>
    </source>
</evidence>
<feature type="region of interest" description="Disordered" evidence="1">
    <location>
        <begin position="339"/>
        <end position="359"/>
    </location>
</feature>
<accession>A0AAW0CMH8</accession>
<feature type="compositionally biased region" description="Basic and acidic residues" evidence="1">
    <location>
        <begin position="158"/>
        <end position="168"/>
    </location>
</feature>
<dbReference type="Gene3D" id="2.60.120.260">
    <property type="entry name" value="Galactose-binding domain-like"/>
    <property type="match status" value="1"/>
</dbReference>
<protein>
    <submittedName>
        <fullName evidence="3">Uncharacterized protein</fullName>
    </submittedName>
</protein>
<keyword evidence="2" id="KW-0812">Transmembrane</keyword>
<dbReference type="EMBL" id="JAWWNJ010000016">
    <property type="protein sequence ID" value="KAK7039632.1"/>
    <property type="molecule type" value="Genomic_DNA"/>
</dbReference>
<evidence type="ECO:0000256" key="2">
    <source>
        <dbReference type="SAM" id="Phobius"/>
    </source>
</evidence>
<comment type="caution">
    <text evidence="3">The sequence shown here is derived from an EMBL/GenBank/DDBJ whole genome shotgun (WGS) entry which is preliminary data.</text>
</comment>
<evidence type="ECO:0000313" key="4">
    <source>
        <dbReference type="Proteomes" id="UP001362999"/>
    </source>
</evidence>
<organism evidence="3 4">
    <name type="scientific">Favolaschia claudopus</name>
    <dbReference type="NCBI Taxonomy" id="2862362"/>
    <lineage>
        <taxon>Eukaryota</taxon>
        <taxon>Fungi</taxon>
        <taxon>Dikarya</taxon>
        <taxon>Basidiomycota</taxon>
        <taxon>Agaricomycotina</taxon>
        <taxon>Agaricomycetes</taxon>
        <taxon>Agaricomycetidae</taxon>
        <taxon>Agaricales</taxon>
        <taxon>Marasmiineae</taxon>
        <taxon>Mycenaceae</taxon>
        <taxon>Favolaschia</taxon>
    </lineage>
</organism>
<dbReference type="AlphaFoldDB" id="A0AAW0CMH8"/>
<keyword evidence="2" id="KW-0472">Membrane</keyword>
<reference evidence="3 4" key="1">
    <citation type="journal article" date="2024" name="J Genomics">
        <title>Draft genome sequencing and assembly of Favolaschia claudopus CIRM-BRFM 2984 isolated from oak limbs.</title>
        <authorList>
            <person name="Navarro D."/>
            <person name="Drula E."/>
            <person name="Chaduli D."/>
            <person name="Cazenave R."/>
            <person name="Ahrendt S."/>
            <person name="Wang J."/>
            <person name="Lipzen A."/>
            <person name="Daum C."/>
            <person name="Barry K."/>
            <person name="Grigoriev I.V."/>
            <person name="Favel A."/>
            <person name="Rosso M.N."/>
            <person name="Martin F."/>
        </authorList>
    </citation>
    <scope>NUCLEOTIDE SEQUENCE [LARGE SCALE GENOMIC DNA]</scope>
    <source>
        <strain evidence="3 4">CIRM-BRFM 2984</strain>
    </source>
</reference>
<sequence length="479" mass="50136">MADDPLLDVDIRSASVNLTRGPDINPVKRIFSQQPFGWPFSCSLSFQVDTIDMPPGQVSRGQDSTGLRFLARSSSLWRKSFPFSPPSPFGNDVKGQDRESDNESSSSNNSGKSSASSSESGTSNQPGHSNTSGNTGNTIPSSHDSDSNPKSGNNGDDSDSKDTSDKSKSSGSNPAGGSSSDTTSAHTSAPSGSPSGFAPPCFPPQCIQDNDTRVRYSPAWSLSPLGFFGTSHQTEEAGSSLSLNFNGTGIIVFGSVPPSSGSNAPPTASYTVDTSPPVVTAEAMAKTPILNQPLFSVSNLHPGSHTLDIKVLTVSAASPFGIQYFIVTPQALAATSASASSLSPDQVPESTTINGTAESRSASRTTVGILAGVLGSVIFVLLCVVVTFVVIARRRQRRASRTKEMQSSLFTSTESILRYSPPMSVNFPTTSMSHAPRSVIGKSWVTTNFDTKSLAASENPHSLPLPVDPCPRNSSICNV</sequence>